<proteinExistence type="predicted"/>
<organism evidence="1 2">
    <name type="scientific">Russula ochroleuca</name>
    <dbReference type="NCBI Taxonomy" id="152965"/>
    <lineage>
        <taxon>Eukaryota</taxon>
        <taxon>Fungi</taxon>
        <taxon>Dikarya</taxon>
        <taxon>Basidiomycota</taxon>
        <taxon>Agaricomycotina</taxon>
        <taxon>Agaricomycetes</taxon>
        <taxon>Russulales</taxon>
        <taxon>Russulaceae</taxon>
        <taxon>Russula</taxon>
    </lineage>
</organism>
<accession>A0A9P5JV63</accession>
<sequence length="215" mass="23354">MPAETAASASGVMVVEAEVVVDEPKPKSRKYAKSRALMPTARRVSMCSSGKLFDVADVVRAFCCPRRGWLETMEEEDDGPDTRKKRDHLVQLQCRDPLIGVLDYIAEAFSQSNPLSLFSVENATSRDAGSARVLLVQRWAVVPAALALVPQSSREKVRLIHEPRSAGSLVFSVSCPTAGCASIWKVVMPTTKGEQCGEQDALAASCRFERSTAPL</sequence>
<keyword evidence="2" id="KW-1185">Reference proteome</keyword>
<dbReference type="Proteomes" id="UP000759537">
    <property type="component" value="Unassembled WGS sequence"/>
</dbReference>
<reference evidence="1" key="1">
    <citation type="submission" date="2019-10" db="EMBL/GenBank/DDBJ databases">
        <authorList>
            <consortium name="DOE Joint Genome Institute"/>
            <person name="Kuo A."/>
            <person name="Miyauchi S."/>
            <person name="Kiss E."/>
            <person name="Drula E."/>
            <person name="Kohler A."/>
            <person name="Sanchez-Garcia M."/>
            <person name="Andreopoulos B."/>
            <person name="Barry K.W."/>
            <person name="Bonito G."/>
            <person name="Buee M."/>
            <person name="Carver A."/>
            <person name="Chen C."/>
            <person name="Cichocki N."/>
            <person name="Clum A."/>
            <person name="Culley D."/>
            <person name="Crous P.W."/>
            <person name="Fauchery L."/>
            <person name="Girlanda M."/>
            <person name="Hayes R."/>
            <person name="Keri Z."/>
            <person name="LaButti K."/>
            <person name="Lipzen A."/>
            <person name="Lombard V."/>
            <person name="Magnuson J."/>
            <person name="Maillard F."/>
            <person name="Morin E."/>
            <person name="Murat C."/>
            <person name="Nolan M."/>
            <person name="Ohm R."/>
            <person name="Pangilinan J."/>
            <person name="Pereira M."/>
            <person name="Perotto S."/>
            <person name="Peter M."/>
            <person name="Riley R."/>
            <person name="Sitrit Y."/>
            <person name="Stielow B."/>
            <person name="Szollosi G."/>
            <person name="Zifcakova L."/>
            <person name="Stursova M."/>
            <person name="Spatafora J.W."/>
            <person name="Tedersoo L."/>
            <person name="Vaario L.-M."/>
            <person name="Yamada A."/>
            <person name="Yan M."/>
            <person name="Wang P."/>
            <person name="Xu J."/>
            <person name="Bruns T."/>
            <person name="Baldrian P."/>
            <person name="Vilgalys R."/>
            <person name="Henrissat B."/>
            <person name="Grigoriev I.V."/>
            <person name="Hibbett D."/>
            <person name="Nagy L.G."/>
            <person name="Martin F.M."/>
        </authorList>
    </citation>
    <scope>NUCLEOTIDE SEQUENCE</scope>
    <source>
        <strain evidence="1">Prilba</strain>
    </source>
</reference>
<reference evidence="1" key="2">
    <citation type="journal article" date="2020" name="Nat. Commun.">
        <title>Large-scale genome sequencing of mycorrhizal fungi provides insights into the early evolution of symbiotic traits.</title>
        <authorList>
            <person name="Miyauchi S."/>
            <person name="Kiss E."/>
            <person name="Kuo A."/>
            <person name="Drula E."/>
            <person name="Kohler A."/>
            <person name="Sanchez-Garcia M."/>
            <person name="Morin E."/>
            <person name="Andreopoulos B."/>
            <person name="Barry K.W."/>
            <person name="Bonito G."/>
            <person name="Buee M."/>
            <person name="Carver A."/>
            <person name="Chen C."/>
            <person name="Cichocki N."/>
            <person name="Clum A."/>
            <person name="Culley D."/>
            <person name="Crous P.W."/>
            <person name="Fauchery L."/>
            <person name="Girlanda M."/>
            <person name="Hayes R.D."/>
            <person name="Keri Z."/>
            <person name="LaButti K."/>
            <person name="Lipzen A."/>
            <person name="Lombard V."/>
            <person name="Magnuson J."/>
            <person name="Maillard F."/>
            <person name="Murat C."/>
            <person name="Nolan M."/>
            <person name="Ohm R.A."/>
            <person name="Pangilinan J."/>
            <person name="Pereira M.F."/>
            <person name="Perotto S."/>
            <person name="Peter M."/>
            <person name="Pfister S."/>
            <person name="Riley R."/>
            <person name="Sitrit Y."/>
            <person name="Stielow J.B."/>
            <person name="Szollosi G."/>
            <person name="Zifcakova L."/>
            <person name="Stursova M."/>
            <person name="Spatafora J.W."/>
            <person name="Tedersoo L."/>
            <person name="Vaario L.M."/>
            <person name="Yamada A."/>
            <person name="Yan M."/>
            <person name="Wang P."/>
            <person name="Xu J."/>
            <person name="Bruns T."/>
            <person name="Baldrian P."/>
            <person name="Vilgalys R."/>
            <person name="Dunand C."/>
            <person name="Henrissat B."/>
            <person name="Grigoriev I.V."/>
            <person name="Hibbett D."/>
            <person name="Nagy L.G."/>
            <person name="Martin F.M."/>
        </authorList>
    </citation>
    <scope>NUCLEOTIDE SEQUENCE</scope>
    <source>
        <strain evidence="1">Prilba</strain>
    </source>
</reference>
<evidence type="ECO:0000313" key="1">
    <source>
        <dbReference type="EMBL" id="KAF8463249.1"/>
    </source>
</evidence>
<protein>
    <submittedName>
        <fullName evidence="1">Uncharacterized protein</fullName>
    </submittedName>
</protein>
<name>A0A9P5JV63_9AGAM</name>
<dbReference type="EMBL" id="WHVB01000074">
    <property type="protein sequence ID" value="KAF8463249.1"/>
    <property type="molecule type" value="Genomic_DNA"/>
</dbReference>
<evidence type="ECO:0000313" key="2">
    <source>
        <dbReference type="Proteomes" id="UP000759537"/>
    </source>
</evidence>
<comment type="caution">
    <text evidence="1">The sequence shown here is derived from an EMBL/GenBank/DDBJ whole genome shotgun (WGS) entry which is preliminary data.</text>
</comment>
<dbReference type="AlphaFoldDB" id="A0A9P5JV63"/>
<gene>
    <name evidence="1" type="ORF">DFH94DRAFT_686773</name>
</gene>